<keyword evidence="3" id="KW-0378">Hydrolase</keyword>
<evidence type="ECO:0000313" key="10">
    <source>
        <dbReference type="Proteomes" id="UP000640426"/>
    </source>
</evidence>
<keyword evidence="2" id="KW-0645">Protease</keyword>
<keyword evidence="5" id="KW-0482">Metalloprotease</keyword>
<feature type="domain" description="Peptidase M16 C-terminal" evidence="8">
    <location>
        <begin position="222"/>
        <end position="395"/>
    </location>
</feature>
<evidence type="ECO:0000256" key="3">
    <source>
        <dbReference type="ARBA" id="ARBA00022801"/>
    </source>
</evidence>
<dbReference type="InterPro" id="IPR011249">
    <property type="entry name" value="Metalloenz_LuxS/M16"/>
</dbReference>
<accession>A0ABS0XV76</accession>
<dbReference type="PANTHER" id="PTHR43690:SF17">
    <property type="entry name" value="PROTEIN YHJJ"/>
    <property type="match status" value="1"/>
</dbReference>
<dbReference type="Proteomes" id="UP000640426">
    <property type="component" value="Unassembled WGS sequence"/>
</dbReference>
<evidence type="ECO:0000256" key="5">
    <source>
        <dbReference type="ARBA" id="ARBA00023049"/>
    </source>
</evidence>
<dbReference type="EMBL" id="JAELXS010000019">
    <property type="protein sequence ID" value="MBJ6123675.1"/>
    <property type="molecule type" value="Genomic_DNA"/>
</dbReference>
<evidence type="ECO:0000259" key="7">
    <source>
        <dbReference type="Pfam" id="PF00675"/>
    </source>
</evidence>
<gene>
    <name evidence="9" type="ORF">JAO74_18025</name>
</gene>
<protein>
    <submittedName>
        <fullName evidence="9">Insulinase family protein</fullName>
    </submittedName>
</protein>
<evidence type="ECO:0000256" key="1">
    <source>
        <dbReference type="ARBA" id="ARBA00007261"/>
    </source>
</evidence>
<evidence type="ECO:0000256" key="4">
    <source>
        <dbReference type="ARBA" id="ARBA00022833"/>
    </source>
</evidence>
<dbReference type="Gene3D" id="3.30.830.10">
    <property type="entry name" value="Metalloenzyme, LuxS/M16 peptidase-like"/>
    <property type="match status" value="4"/>
</dbReference>
<feature type="chain" id="PRO_5047171269" evidence="6">
    <location>
        <begin position="26"/>
        <end position="955"/>
    </location>
</feature>
<feature type="signal peptide" evidence="6">
    <location>
        <begin position="1"/>
        <end position="25"/>
    </location>
</feature>
<proteinExistence type="inferred from homology"/>
<dbReference type="SUPFAM" id="SSF63411">
    <property type="entry name" value="LuxS/MPP-like metallohydrolase"/>
    <property type="match status" value="4"/>
</dbReference>
<keyword evidence="10" id="KW-1185">Reference proteome</keyword>
<sequence>MRPRHVLLTCAAVPLLALYTPAAKALDGGQVGVSSADIAAVTTDVRRLIDQVDIPYDSFTLPNGLRVLVHQDRSTPVVHVSVSYDVGSKHEPAGRSGFAHLFEHLMFTGSENVPGDYVKLLMNVGASVNGSTNVDRTNYYETVPTPALDRALFMESDRMGHLLGALDQRRLDAERGVVQNEKRDGSAAPASVIEDRTRAALYPANHPYGHSIIGSMRDLDAATLTDVRRWFNDHYGPNNALVVLAGDIDLPTAQRLMTRYFGSIPAGLRNTRPDAGPVPLARTISETATAPVTSPIIVRDWPVPGAQDPDGVVLDVAMDALGGGESSVLTRRLVHEQKLFQYVGVRNSSSAQAGEFSITGAVRQGVDPKVAATALDREIADFLRSKPDAETIARFIARYTYDFARSFESVGERASALAGSAMTTGDPDAYKVNLRVYAAQTPDSVMAVARKWLERPRYELTVMPGPRVTPKDDEETERSVSVGPPAIEAAVPLPSTQRRDRTLPAVGAPSDARFPAIERARLRNGVPVIYARGPSIPFTTVSLDLLGGGVDEPLDQAGTMNVMYASLGLGFAGHDEEWINKRKELMGLSLSASAGSESGTVDVTAPDVSLDDGLGMMREMVSAPTFPVAIVERLKREAIDGLAGIRLDPDTLINEVMSPLVDAASPYNRLVMYDSPSRIRSIDQAGVMASFKRWIRPEHASIVVVSDKPLAALLPSLERTIGSWQAGGKAVSVPPLDYKPRPGTAQIVLIDLPGAVQAVIQGRQTVPVNDGDPATALLLASRVLGNGFTSRINMNLREDKHWSYGAQAGFSRRRYGSQYRFNAKIQQDKAGSAIAEVLQELKAVVDHRPITQGELDTAKAVAIGEAASRFASREAIAGELDNVRRHGRPDTYPQQTSARYRAVTLDAANAALRAQLSPDRWVWAIVGNAAIIRPQLDALGLPLKVVKAADVLPPL</sequence>
<organism evidence="9 10">
    <name type="scientific">Sphingomonas mollis</name>
    <dbReference type="NCBI Taxonomy" id="2795726"/>
    <lineage>
        <taxon>Bacteria</taxon>
        <taxon>Pseudomonadati</taxon>
        <taxon>Pseudomonadota</taxon>
        <taxon>Alphaproteobacteria</taxon>
        <taxon>Sphingomonadales</taxon>
        <taxon>Sphingomonadaceae</taxon>
        <taxon>Sphingomonas</taxon>
    </lineage>
</organism>
<keyword evidence="6" id="KW-0732">Signal</keyword>
<evidence type="ECO:0000313" key="9">
    <source>
        <dbReference type="EMBL" id="MBJ6123675.1"/>
    </source>
</evidence>
<comment type="caution">
    <text evidence="9">The sequence shown here is derived from an EMBL/GenBank/DDBJ whole genome shotgun (WGS) entry which is preliminary data.</text>
</comment>
<comment type="similarity">
    <text evidence="1">Belongs to the peptidase M16 family.</text>
</comment>
<dbReference type="Pfam" id="PF05193">
    <property type="entry name" value="Peptidase_M16_C"/>
    <property type="match status" value="2"/>
</dbReference>
<name>A0ABS0XV76_9SPHN</name>
<feature type="domain" description="Peptidase M16 C-terminal" evidence="8">
    <location>
        <begin position="689"/>
        <end position="860"/>
    </location>
</feature>
<dbReference type="InterPro" id="IPR050626">
    <property type="entry name" value="Peptidase_M16"/>
</dbReference>
<dbReference type="InterPro" id="IPR011765">
    <property type="entry name" value="Pept_M16_N"/>
</dbReference>
<dbReference type="Pfam" id="PF00675">
    <property type="entry name" value="Peptidase_M16"/>
    <property type="match status" value="1"/>
</dbReference>
<feature type="domain" description="Peptidase M16 N-terminal" evidence="7">
    <location>
        <begin position="66"/>
        <end position="209"/>
    </location>
</feature>
<evidence type="ECO:0000256" key="6">
    <source>
        <dbReference type="SAM" id="SignalP"/>
    </source>
</evidence>
<keyword evidence="4" id="KW-0862">Zinc</keyword>
<dbReference type="InterPro" id="IPR007863">
    <property type="entry name" value="Peptidase_M16_C"/>
</dbReference>
<dbReference type="PANTHER" id="PTHR43690">
    <property type="entry name" value="NARDILYSIN"/>
    <property type="match status" value="1"/>
</dbReference>
<dbReference type="RefSeq" id="WP_199041599.1">
    <property type="nucleotide sequence ID" value="NZ_JAELXS010000019.1"/>
</dbReference>
<evidence type="ECO:0000259" key="8">
    <source>
        <dbReference type="Pfam" id="PF05193"/>
    </source>
</evidence>
<evidence type="ECO:0000256" key="2">
    <source>
        <dbReference type="ARBA" id="ARBA00022670"/>
    </source>
</evidence>
<reference evidence="10" key="1">
    <citation type="submission" date="2020-12" db="EMBL/GenBank/DDBJ databases">
        <title>Hymenobacter sp.</title>
        <authorList>
            <person name="Kim M.K."/>
        </authorList>
    </citation>
    <scope>NUCLEOTIDE SEQUENCE [LARGE SCALE GENOMIC DNA]</scope>
    <source>
        <strain evidence="10">BT553</strain>
    </source>
</reference>